<sequence length="159" mass="16637">MKDPTSSPSPVKRGASTKSSVWSASSVARSATVAMANISSSVELITSNTHVAMSVAAPRQEMIVVVICWTCHSAGWRSNASLPPTTTTTATTTRRRTTSTAATATLITTVVGVFEFDAVPAVIATLEPSDIRTPACSHYSARCRLGCMLSLLETNVSCA</sequence>
<name>A0A4S9W1Z6_AURPU</name>
<protein>
    <submittedName>
        <fullName evidence="1">Uncharacterized protein</fullName>
    </submittedName>
</protein>
<gene>
    <name evidence="1" type="ORF">D6C94_06578</name>
</gene>
<reference evidence="1 2" key="1">
    <citation type="submission" date="2018-10" db="EMBL/GenBank/DDBJ databases">
        <title>Fifty Aureobasidium pullulans genomes reveal a recombining polyextremotolerant generalist.</title>
        <authorList>
            <person name="Gostincar C."/>
            <person name="Turk M."/>
            <person name="Zajc J."/>
            <person name="Gunde-Cimerman N."/>
        </authorList>
    </citation>
    <scope>NUCLEOTIDE SEQUENCE [LARGE SCALE GENOMIC DNA]</scope>
    <source>
        <strain evidence="1 2">EXF-4256</strain>
    </source>
</reference>
<dbReference type="AlphaFoldDB" id="A0A4S9W1Z6"/>
<evidence type="ECO:0000313" key="2">
    <source>
        <dbReference type="Proteomes" id="UP000305064"/>
    </source>
</evidence>
<accession>A0A4S9W1Z6</accession>
<organism evidence="1 2">
    <name type="scientific">Aureobasidium pullulans</name>
    <name type="common">Black yeast</name>
    <name type="synonym">Pullularia pullulans</name>
    <dbReference type="NCBI Taxonomy" id="5580"/>
    <lineage>
        <taxon>Eukaryota</taxon>
        <taxon>Fungi</taxon>
        <taxon>Dikarya</taxon>
        <taxon>Ascomycota</taxon>
        <taxon>Pezizomycotina</taxon>
        <taxon>Dothideomycetes</taxon>
        <taxon>Dothideomycetidae</taxon>
        <taxon>Dothideales</taxon>
        <taxon>Saccotheciaceae</taxon>
        <taxon>Aureobasidium</taxon>
    </lineage>
</organism>
<evidence type="ECO:0000313" key="1">
    <source>
        <dbReference type="EMBL" id="THY72598.1"/>
    </source>
</evidence>
<dbReference type="Proteomes" id="UP000305064">
    <property type="component" value="Unassembled WGS sequence"/>
</dbReference>
<proteinExistence type="predicted"/>
<comment type="caution">
    <text evidence="1">The sequence shown here is derived from an EMBL/GenBank/DDBJ whole genome shotgun (WGS) entry which is preliminary data.</text>
</comment>
<dbReference type="EMBL" id="QZBJ01000044">
    <property type="protein sequence ID" value="THY72598.1"/>
    <property type="molecule type" value="Genomic_DNA"/>
</dbReference>